<keyword evidence="1" id="KW-0472">Membrane</keyword>
<sequence length="149" mass="16714">MKGRNMPGAAAFEVALQHILVRHDRSYHFVRFLIAITSLVFTLEICLIFISNTVLPFLIFSHEGILGLLLDFTSYPLAVSSAVFLVLLRAGSQRYGIESGKRMMQRLNDDIMGPCLGMHFDYATGKISSDEMWSTDSDLLVNTDYTSQT</sequence>
<keyword evidence="1" id="KW-1133">Transmembrane helix</keyword>
<name>G0TXB9_TRYVY</name>
<organism evidence="2">
    <name type="scientific">Trypanosoma vivax (strain Y486)</name>
    <dbReference type="NCBI Taxonomy" id="1055687"/>
    <lineage>
        <taxon>Eukaryota</taxon>
        <taxon>Discoba</taxon>
        <taxon>Euglenozoa</taxon>
        <taxon>Kinetoplastea</taxon>
        <taxon>Metakinetoplastina</taxon>
        <taxon>Trypanosomatida</taxon>
        <taxon>Trypanosomatidae</taxon>
        <taxon>Trypanosoma</taxon>
        <taxon>Duttonella</taxon>
    </lineage>
</organism>
<reference evidence="2" key="1">
    <citation type="journal article" date="2012" name="Proc. Natl. Acad. Sci. U.S.A.">
        <title>Antigenic diversity is generated by distinct evolutionary mechanisms in African trypanosome species.</title>
        <authorList>
            <person name="Jackson A.P."/>
            <person name="Berry A."/>
            <person name="Aslett M."/>
            <person name="Allison H.C."/>
            <person name="Burton P."/>
            <person name="Vavrova-Anderson J."/>
            <person name="Brown R."/>
            <person name="Browne H."/>
            <person name="Corton N."/>
            <person name="Hauser H."/>
            <person name="Gamble J."/>
            <person name="Gilderthorp R."/>
            <person name="Marcello L."/>
            <person name="McQuillan J."/>
            <person name="Otto T.D."/>
            <person name="Quail M.A."/>
            <person name="Sanders M.J."/>
            <person name="van Tonder A."/>
            <person name="Ginger M.L."/>
            <person name="Field M.C."/>
            <person name="Barry J.D."/>
            <person name="Hertz-Fowler C."/>
            <person name="Berriman M."/>
        </authorList>
    </citation>
    <scope>NUCLEOTIDE SEQUENCE</scope>
    <source>
        <strain evidence="2">Y486</strain>
    </source>
</reference>
<dbReference type="VEuPathDB" id="TriTrypDB:TvY486_0604000"/>
<feature type="transmembrane region" description="Helical" evidence="1">
    <location>
        <begin position="65"/>
        <end position="88"/>
    </location>
</feature>
<keyword evidence="1" id="KW-0812">Transmembrane</keyword>
<dbReference type="EMBL" id="HE573022">
    <property type="protein sequence ID" value="CCC48609.1"/>
    <property type="molecule type" value="Genomic_DNA"/>
</dbReference>
<gene>
    <name evidence="2" type="ORF">TVY486_0604000</name>
</gene>
<protein>
    <submittedName>
        <fullName evidence="2">Uncharacterized protein</fullName>
    </submittedName>
</protein>
<dbReference type="AlphaFoldDB" id="G0TXB9"/>
<feature type="transmembrane region" description="Helical" evidence="1">
    <location>
        <begin position="32"/>
        <end position="59"/>
    </location>
</feature>
<evidence type="ECO:0000313" key="2">
    <source>
        <dbReference type="EMBL" id="CCC48609.1"/>
    </source>
</evidence>
<accession>G0TXB9</accession>
<evidence type="ECO:0000256" key="1">
    <source>
        <dbReference type="SAM" id="Phobius"/>
    </source>
</evidence>
<proteinExistence type="predicted"/>